<evidence type="ECO:0000313" key="1">
    <source>
        <dbReference type="EMBL" id="OWY91085.1"/>
    </source>
</evidence>
<evidence type="ECO:0000313" key="2">
    <source>
        <dbReference type="Proteomes" id="UP000198211"/>
    </source>
</evidence>
<sequence>MAVSTGFAVTDADQMLISTKPSSGVAESIDVGLNKHAFSKWKAKGCNPDQIAAKMNDRLGKNALDDCCGYRLL</sequence>
<dbReference type="Proteomes" id="UP000198211">
    <property type="component" value="Unassembled WGS sequence"/>
</dbReference>
<gene>
    <name evidence="1" type="ORF">PHMEG_00040488</name>
</gene>
<dbReference type="EMBL" id="NBNE01021126">
    <property type="protein sequence ID" value="OWY91085.1"/>
    <property type="molecule type" value="Genomic_DNA"/>
</dbReference>
<protein>
    <submittedName>
        <fullName evidence="1">Uncharacterized protein</fullName>
    </submittedName>
</protein>
<reference evidence="2" key="1">
    <citation type="submission" date="2017-03" db="EMBL/GenBank/DDBJ databases">
        <title>Phytopthora megakarya and P. palmivora, two closely related causual agents of cacao black pod achieved similar genome size and gene model numbers by different mechanisms.</title>
        <authorList>
            <person name="Ali S."/>
            <person name="Shao J."/>
            <person name="Larry D.J."/>
            <person name="Kronmiller B."/>
            <person name="Shen D."/>
            <person name="Strem M.D."/>
            <person name="Melnick R.L."/>
            <person name="Guiltinan M.J."/>
            <person name="Tyler B.M."/>
            <person name="Meinhardt L.W."/>
            <person name="Bailey B.A."/>
        </authorList>
    </citation>
    <scope>NUCLEOTIDE SEQUENCE [LARGE SCALE GENOMIC DNA]</scope>
    <source>
        <strain evidence="2">zdho120</strain>
    </source>
</reference>
<comment type="caution">
    <text evidence="1">The sequence shown here is derived from an EMBL/GenBank/DDBJ whole genome shotgun (WGS) entry which is preliminary data.</text>
</comment>
<dbReference type="AlphaFoldDB" id="A0A225UDG4"/>
<organism evidence="1 2">
    <name type="scientific">Phytophthora megakarya</name>
    <dbReference type="NCBI Taxonomy" id="4795"/>
    <lineage>
        <taxon>Eukaryota</taxon>
        <taxon>Sar</taxon>
        <taxon>Stramenopiles</taxon>
        <taxon>Oomycota</taxon>
        <taxon>Peronosporomycetes</taxon>
        <taxon>Peronosporales</taxon>
        <taxon>Peronosporaceae</taxon>
        <taxon>Phytophthora</taxon>
    </lineage>
</organism>
<keyword evidence="2" id="KW-1185">Reference proteome</keyword>
<proteinExistence type="predicted"/>
<accession>A0A225UDG4</accession>
<name>A0A225UDG4_9STRA</name>